<feature type="region of interest" description="Disordered" evidence="1">
    <location>
        <begin position="34"/>
        <end position="59"/>
    </location>
</feature>
<proteinExistence type="predicted"/>
<organism evidence="2 3">
    <name type="scientific">Streptosporangium oxazolinicum</name>
    <dbReference type="NCBI Taxonomy" id="909287"/>
    <lineage>
        <taxon>Bacteria</taxon>
        <taxon>Bacillati</taxon>
        <taxon>Actinomycetota</taxon>
        <taxon>Actinomycetes</taxon>
        <taxon>Streptosporangiales</taxon>
        <taxon>Streptosporangiaceae</taxon>
        <taxon>Streptosporangium</taxon>
    </lineage>
</organism>
<evidence type="ECO:0000256" key="1">
    <source>
        <dbReference type="SAM" id="MobiDB-lite"/>
    </source>
</evidence>
<accession>A0ABP8BBZ7</accession>
<dbReference type="Proteomes" id="UP001501251">
    <property type="component" value="Unassembled WGS sequence"/>
</dbReference>
<protein>
    <submittedName>
        <fullName evidence="2">Uncharacterized protein</fullName>
    </submittedName>
</protein>
<reference evidence="3" key="1">
    <citation type="journal article" date="2019" name="Int. J. Syst. Evol. Microbiol.">
        <title>The Global Catalogue of Microorganisms (GCM) 10K type strain sequencing project: providing services to taxonomists for standard genome sequencing and annotation.</title>
        <authorList>
            <consortium name="The Broad Institute Genomics Platform"/>
            <consortium name="The Broad Institute Genome Sequencing Center for Infectious Disease"/>
            <person name="Wu L."/>
            <person name="Ma J."/>
        </authorList>
    </citation>
    <scope>NUCLEOTIDE SEQUENCE [LARGE SCALE GENOMIC DNA]</scope>
    <source>
        <strain evidence="3">JCM 17388</strain>
    </source>
</reference>
<keyword evidence="3" id="KW-1185">Reference proteome</keyword>
<sequence length="59" mass="6301">MPSDDQALRLKQTEGLVRGVPGDAVTLGEITQRGQLRTGKQAPGTDVGSQIVGDPSRRW</sequence>
<evidence type="ECO:0000313" key="2">
    <source>
        <dbReference type="EMBL" id="GAA4203046.1"/>
    </source>
</evidence>
<name>A0ABP8BBZ7_9ACTN</name>
<gene>
    <name evidence="2" type="ORF">GCM10022252_60080</name>
</gene>
<comment type="caution">
    <text evidence="2">The sequence shown here is derived from an EMBL/GenBank/DDBJ whole genome shotgun (WGS) entry which is preliminary data.</text>
</comment>
<evidence type="ECO:0000313" key="3">
    <source>
        <dbReference type="Proteomes" id="UP001501251"/>
    </source>
</evidence>
<dbReference type="EMBL" id="BAABAQ010000012">
    <property type="protein sequence ID" value="GAA4203046.1"/>
    <property type="molecule type" value="Genomic_DNA"/>
</dbReference>